<dbReference type="Proteomes" id="UP000000746">
    <property type="component" value="Chromosome"/>
</dbReference>
<dbReference type="AlphaFoldDB" id="B7LG65"/>
<sequence length="191" mass="22384">MRVMTGYGRNQDAGAGKNQREEGSLRLLTPGEIALARLVFRLTIPYEKVWIHHDSFLPFGLQNKQTAMPPDGKIYFREHYRDDYSLSVPFYQHMFIHEMAHVWQREKGMNVIGRGMFSWAVNYRYVLDGRLLSEYPMEQQAQIIADHFTLQAEGYGTWCDMRRDGDITLDGNMSEYVIRSLYTSTLRGFPW</sequence>
<gene>
    <name evidence="2" type="ordered locus">EC55989_3333</name>
</gene>
<evidence type="ECO:0008006" key="4">
    <source>
        <dbReference type="Google" id="ProtNLM"/>
    </source>
</evidence>
<name>B7LG65_ECO55</name>
<protein>
    <recommendedName>
        <fullName evidence="4">Type IV secretion protein Rhs</fullName>
    </recommendedName>
</protein>
<proteinExistence type="predicted"/>
<accession>B7LG65</accession>
<evidence type="ECO:0000313" key="2">
    <source>
        <dbReference type="EMBL" id="CAU99382.1"/>
    </source>
</evidence>
<organism evidence="2 3">
    <name type="scientific">Escherichia coli (strain 55989 / EAEC)</name>
    <dbReference type="NCBI Taxonomy" id="585055"/>
    <lineage>
        <taxon>Bacteria</taxon>
        <taxon>Pseudomonadati</taxon>
        <taxon>Pseudomonadota</taxon>
        <taxon>Gammaproteobacteria</taxon>
        <taxon>Enterobacterales</taxon>
        <taxon>Enterobacteriaceae</taxon>
        <taxon>Escherichia</taxon>
    </lineage>
</organism>
<keyword evidence="3" id="KW-1185">Reference proteome</keyword>
<dbReference type="KEGG" id="eck:EC55989_3333"/>
<reference evidence="3" key="1">
    <citation type="journal article" date="2009" name="PLoS Genet.">
        <title>Organised genome dynamics in the Escherichia coli species results in highly diverse adaptive paths.</title>
        <authorList>
            <person name="Touchon M."/>
            <person name="Hoede C."/>
            <person name="Tenaillon O."/>
            <person name="Barbe V."/>
            <person name="Baeriswyl S."/>
            <person name="Bidet P."/>
            <person name="Bingen E."/>
            <person name="Bonacorsi S."/>
            <person name="Bouchier C."/>
            <person name="Bouvet O."/>
            <person name="Calteau A."/>
            <person name="Chiapello H."/>
            <person name="Clermont O."/>
            <person name="Cruveiller S."/>
            <person name="Danchin A."/>
            <person name="Diard M."/>
            <person name="Dossat C."/>
            <person name="Karoui M.E."/>
            <person name="Frapy E."/>
            <person name="Garry L."/>
            <person name="Ghigo J.M."/>
            <person name="Gilles A.M."/>
            <person name="Johnson J."/>
            <person name="Le Bouguenec C."/>
            <person name="Lescat M."/>
            <person name="Mangenot S."/>
            <person name="Martinez-Jehanne V."/>
            <person name="Matic I."/>
            <person name="Nassif X."/>
            <person name="Oztas S."/>
            <person name="Petit M.A."/>
            <person name="Pichon C."/>
            <person name="Rouy Z."/>
            <person name="Ruf C.S."/>
            <person name="Schneider D."/>
            <person name="Tourret J."/>
            <person name="Vacherie B."/>
            <person name="Vallenet D."/>
            <person name="Medigue C."/>
            <person name="Rocha E.P.C."/>
            <person name="Denamur E."/>
        </authorList>
    </citation>
    <scope>NUCLEOTIDE SEQUENCE [LARGE SCALE GENOMIC DNA]</scope>
    <source>
        <strain evidence="3">55989 / EAEC</strain>
    </source>
</reference>
<dbReference type="EMBL" id="CU928145">
    <property type="protein sequence ID" value="CAU99382.1"/>
    <property type="molecule type" value="Genomic_DNA"/>
</dbReference>
<dbReference type="HOGENOM" id="CLU_095998_0_0_6"/>
<evidence type="ECO:0000256" key="1">
    <source>
        <dbReference type="SAM" id="MobiDB-lite"/>
    </source>
</evidence>
<feature type="region of interest" description="Disordered" evidence="1">
    <location>
        <begin position="1"/>
        <end position="21"/>
    </location>
</feature>
<evidence type="ECO:0000313" key="3">
    <source>
        <dbReference type="Proteomes" id="UP000000746"/>
    </source>
</evidence>